<proteinExistence type="predicted"/>
<organism evidence="2 3">
    <name type="scientific">Mixta hanseatica</name>
    <dbReference type="NCBI Taxonomy" id="2872648"/>
    <lineage>
        <taxon>Bacteria</taxon>
        <taxon>Pseudomonadati</taxon>
        <taxon>Pseudomonadota</taxon>
        <taxon>Gammaproteobacteria</taxon>
        <taxon>Enterobacterales</taxon>
        <taxon>Erwiniaceae</taxon>
        <taxon>Mixta</taxon>
    </lineage>
</organism>
<protein>
    <recommendedName>
        <fullName evidence="4">Topoisomerase II</fullName>
    </recommendedName>
</protein>
<gene>
    <name evidence="2" type="ORF">K6958_14360</name>
</gene>
<accession>A0ABY4R4Z1</accession>
<evidence type="ECO:0000313" key="2">
    <source>
        <dbReference type="EMBL" id="UQY43079.1"/>
    </source>
</evidence>
<reference evidence="2" key="1">
    <citation type="submission" date="2021-09" db="EMBL/GenBank/DDBJ databases">
        <title>First case of bloodstream infection caused by Mixta hanseatica sp. nov., a member of the Erwiniaceae family.</title>
        <authorList>
            <person name="Both A."/>
            <person name="Huang J."/>
            <person name="Wenzel P."/>
            <person name="Aepfelbacher M."/>
            <person name="Rohde H."/>
            <person name="Christner M."/>
            <person name="Hentschke M."/>
        </authorList>
    </citation>
    <scope>NUCLEOTIDE SEQUENCE</scope>
    <source>
        <strain evidence="2">X22927</strain>
    </source>
</reference>
<dbReference type="Proteomes" id="UP001056635">
    <property type="component" value="Chromosome"/>
</dbReference>
<evidence type="ECO:0000256" key="1">
    <source>
        <dbReference type="SAM" id="Phobius"/>
    </source>
</evidence>
<evidence type="ECO:0008006" key="4">
    <source>
        <dbReference type="Google" id="ProtNLM"/>
    </source>
</evidence>
<keyword evidence="1" id="KW-1133">Transmembrane helix</keyword>
<evidence type="ECO:0000313" key="3">
    <source>
        <dbReference type="Proteomes" id="UP001056635"/>
    </source>
</evidence>
<keyword evidence="3" id="KW-1185">Reference proteome</keyword>
<name>A0ABY4R4Z1_9GAMM</name>
<keyword evidence="1" id="KW-0812">Transmembrane</keyword>
<sequence length="270" mass="30204">MQHSLFLSALLLAVLLAALAGLYRRQRLSGRGTLLLAILAGLIFAGWLGYRYVILPEARLQAEIDATQQQLARLPGYRILQQQEPALWHQLNAELSAQLRAGVSPPLAIGHLRAMLTDLLNQRIGRADDNAINRYITVSLKQIESLRARDIQLCFRFLFPQVNGGVNLNRVLPENLIQQDREAIEQLLQQSTGADRTVDVPAAHQDLNRIVQQLYASWGDDLHWLNAPSDAHVNRQKMCDMTIDLYRAILALPPTQAANVLRMMLSANVG</sequence>
<dbReference type="EMBL" id="CP082904">
    <property type="protein sequence ID" value="UQY43079.1"/>
    <property type="molecule type" value="Genomic_DNA"/>
</dbReference>
<keyword evidence="1" id="KW-0472">Membrane</keyword>
<dbReference type="RefSeq" id="WP_249891773.1">
    <property type="nucleotide sequence ID" value="NZ_CP082904.1"/>
</dbReference>
<feature type="transmembrane region" description="Helical" evidence="1">
    <location>
        <begin position="30"/>
        <end position="50"/>
    </location>
</feature>